<feature type="transmembrane region" description="Helical" evidence="1">
    <location>
        <begin position="57"/>
        <end position="76"/>
    </location>
</feature>
<keyword evidence="1" id="KW-1133">Transmembrane helix</keyword>
<name>A0AAW5B7R0_9BACI</name>
<feature type="transmembrane region" description="Helical" evidence="1">
    <location>
        <begin position="6"/>
        <end position="23"/>
    </location>
</feature>
<reference evidence="2 3" key="1">
    <citation type="journal article" date="2022" name="Evol. Bioinform. Online">
        <title>Draft Genome Sequence of Oceanobacillus jordanicus Strain GSFE11, a Halotolerant Plant Growth-Promoting Bacterial Endophyte Isolated From the Jordan Valley.</title>
        <authorList>
            <person name="Alhindi T."/>
            <person name="Albdaiwi R."/>
        </authorList>
    </citation>
    <scope>NUCLEOTIDE SEQUENCE [LARGE SCALE GENOMIC DNA]</scope>
    <source>
        <strain evidence="2 3">GSFE11</strain>
    </source>
</reference>
<protein>
    <recommendedName>
        <fullName evidence="4">DUF421 domain-containing protein</fullName>
    </recommendedName>
</protein>
<dbReference type="AlphaFoldDB" id="A0AAW5B7R0"/>
<evidence type="ECO:0000256" key="1">
    <source>
        <dbReference type="SAM" id="Phobius"/>
    </source>
</evidence>
<dbReference type="EMBL" id="JAIFZM010000010">
    <property type="protein sequence ID" value="MCG3420058.1"/>
    <property type="molecule type" value="Genomic_DNA"/>
</dbReference>
<evidence type="ECO:0008006" key="4">
    <source>
        <dbReference type="Google" id="ProtNLM"/>
    </source>
</evidence>
<accession>A0AAW5B7R0</accession>
<dbReference type="Proteomes" id="UP001199631">
    <property type="component" value="Unassembled WGS sequence"/>
</dbReference>
<dbReference type="RefSeq" id="WP_238020466.1">
    <property type="nucleotide sequence ID" value="NZ_JAIFZM010000010.1"/>
</dbReference>
<evidence type="ECO:0000313" key="3">
    <source>
        <dbReference type="Proteomes" id="UP001199631"/>
    </source>
</evidence>
<proteinExistence type="predicted"/>
<keyword evidence="3" id="KW-1185">Reference proteome</keyword>
<evidence type="ECO:0000313" key="2">
    <source>
        <dbReference type="EMBL" id="MCG3420058.1"/>
    </source>
</evidence>
<gene>
    <name evidence="2" type="ORF">K3T81_12935</name>
</gene>
<keyword evidence="1" id="KW-0472">Membrane</keyword>
<sequence>MRPHIGKAILLYIITIIIIRVMGKSAFAQLTAHDLAGMFFVVTLAVSSLVAKNITHTITTIIVIGLVHITFSKLTLVNRLNKLFIGNQQL</sequence>
<comment type="caution">
    <text evidence="2">The sequence shown here is derived from an EMBL/GenBank/DDBJ whole genome shotgun (WGS) entry which is preliminary data.</text>
</comment>
<organism evidence="2 3">
    <name type="scientific">Oceanobacillus jordanicus</name>
    <dbReference type="NCBI Taxonomy" id="2867266"/>
    <lineage>
        <taxon>Bacteria</taxon>
        <taxon>Bacillati</taxon>
        <taxon>Bacillota</taxon>
        <taxon>Bacilli</taxon>
        <taxon>Bacillales</taxon>
        <taxon>Bacillaceae</taxon>
        <taxon>Oceanobacillus</taxon>
    </lineage>
</organism>
<keyword evidence="1" id="KW-0812">Transmembrane</keyword>